<evidence type="ECO:0000256" key="6">
    <source>
        <dbReference type="ARBA" id="ARBA00023022"/>
    </source>
</evidence>
<dbReference type="SUPFAM" id="SSF69369">
    <property type="entry name" value="Cloacin translocation domain"/>
    <property type="match status" value="1"/>
</dbReference>
<dbReference type="InterPro" id="IPR037146">
    <property type="entry name" value="Colicin/pyocin_DNase_dom_sf"/>
</dbReference>
<dbReference type="RefSeq" id="WP_152746883.1">
    <property type="nucleotide sequence ID" value="NZ_VUAZ01000078.1"/>
</dbReference>
<proteinExistence type="inferred from homology"/>
<reference evidence="9 10" key="2">
    <citation type="journal article" date="2023" name="Plant Pathol.">
        <title>Dismantling and reorganizing Pseudomonas marginalis sensu#lato.</title>
        <authorList>
            <person name="Sawada H."/>
            <person name="Fujikawa T."/>
            <person name="Satou M."/>
        </authorList>
    </citation>
    <scope>NUCLEOTIDE SEQUENCE [LARGE SCALE GENOMIC DNA]</scope>
    <source>
        <strain evidence="9 10">MAFF 212408</strain>
    </source>
</reference>
<comment type="caution">
    <text evidence="9">The sequence shown here is derived from an EMBL/GenBank/DDBJ whole genome shotgun (WGS) entry which is preliminary data.</text>
</comment>
<dbReference type="CDD" id="cd00085">
    <property type="entry name" value="HNHc"/>
    <property type="match status" value="1"/>
</dbReference>
<evidence type="ECO:0000256" key="7">
    <source>
        <dbReference type="ARBA" id="ARBA00023048"/>
    </source>
</evidence>
<keyword evidence="7" id="KW-0078">Bacteriocin</keyword>
<evidence type="ECO:0000256" key="4">
    <source>
        <dbReference type="ARBA" id="ARBA00022759"/>
    </source>
</evidence>
<keyword evidence="5" id="KW-0378">Hydrolase</keyword>
<dbReference type="EMBL" id="VUAZ01000078">
    <property type="protein sequence ID" value="MPR03141.1"/>
    <property type="molecule type" value="Genomic_DNA"/>
</dbReference>
<accession>A0A5N7KND6</accession>
<gene>
    <name evidence="9" type="ORF">F0169_14300</name>
</gene>
<keyword evidence="3" id="KW-0540">Nuclease</keyword>
<sequence>MAQQGWQPGQPLEIKPTIITAGRRNTYWGGEGGGYSGNGDGWGLQEGPRRGEGDPTRFKQFDFPSTTADFIGEQKYNQSLIDAAYSKRFATLNIQTERELEEQQHAGKAEQPLTERESAVLDQKIALTFIHAKKTTYNNTAPVMYGLYDQNPFYLMENLTTTKLRETLAGSDPITKLADTYTLYDAVWTAAQELKALSLSIEIVAEKLSMLAENRKQLEASITETEPAWSNLQNEYLKTLAVELDIYVQLLPEFLQVELASLADSIVGLPPDQTLMLYKNTLDKMIEDTMAAIRPVDPPLARNRNGLIIYYPATNPLVTPPLSKPELEGLKQLIYLQQNTALGVRWLSHHDFVLKSESVRYLINASNALGDLTERAQEIAAALARIDSGREENTFRTSVSTAATQAVVMTSVGTIATTEGITVTLQAAIRAAVVALAEFAASSASGLFIGVSALIYSPKLANGELPERYALGIPVSNFVTDLNESTITAAVKGTVDLAVRMSSKTAADGRSEVFVVHTDGISVPSKVRVVAATYDSAQKKYTVTTNDVPPRTLTWTPIVDPGDSSTTLPVDQPEPHVYAGATVTPVEGRIDWFPGISAASFDDFITIFPTDSGLPPIYLMFRDRREDPGVATGDGQLVTGVWLGTAPGNEGASIPLQVADQLRGRTFKNWREFREALWKTVSADLLLMSDFLPHNKYIASQGLSPYAPLEEHLGENKKFEIHHVIPLEYGGELYNIDNLIIVTPRRHAELHRALRLEKGRTHHEA</sequence>
<dbReference type="InterPro" id="IPR044925">
    <property type="entry name" value="His-Me_finger_sf"/>
</dbReference>
<name>A0A5N7KND6_9PSED</name>
<protein>
    <submittedName>
        <fullName evidence="9">S-type Pyocin</fullName>
    </submittedName>
</protein>
<dbReference type="Pfam" id="PF06958">
    <property type="entry name" value="Pyocin_S"/>
    <property type="match status" value="1"/>
</dbReference>
<keyword evidence="4" id="KW-0255">Endonuclease</keyword>
<evidence type="ECO:0000313" key="9">
    <source>
        <dbReference type="EMBL" id="MPR03141.1"/>
    </source>
</evidence>
<evidence type="ECO:0000259" key="8">
    <source>
        <dbReference type="Pfam" id="PF06958"/>
    </source>
</evidence>
<comment type="similarity">
    <text evidence="1">Belongs to the colicin/pyosin nuclease family.</text>
</comment>
<dbReference type="Proteomes" id="UP000326112">
    <property type="component" value="Unassembled WGS sequence"/>
</dbReference>
<keyword evidence="6" id="KW-0044">Antibiotic</keyword>
<dbReference type="InterPro" id="IPR016128">
    <property type="entry name" value="Pyosin/cloacin_T_dom"/>
</dbReference>
<dbReference type="Gene3D" id="3.90.540.10">
    <property type="entry name" value="Colicin/pyocin, DNase domain"/>
    <property type="match status" value="1"/>
</dbReference>
<evidence type="ECO:0000313" key="10">
    <source>
        <dbReference type="Proteomes" id="UP000326112"/>
    </source>
</evidence>
<dbReference type="SUPFAM" id="SSF54060">
    <property type="entry name" value="His-Me finger endonucleases"/>
    <property type="match status" value="1"/>
</dbReference>
<dbReference type="Pfam" id="PF21431">
    <property type="entry name" value="Col-Pyo_DNase"/>
    <property type="match status" value="1"/>
</dbReference>
<evidence type="ECO:0000256" key="2">
    <source>
        <dbReference type="ARBA" id="ARBA00022529"/>
    </source>
</evidence>
<dbReference type="InterPro" id="IPR003615">
    <property type="entry name" value="HNH_nuc"/>
</dbReference>
<dbReference type="InterPro" id="IPR036302">
    <property type="entry name" value="Pyosin/cloacin_T_dom_sf"/>
</dbReference>
<reference evidence="9 10" key="1">
    <citation type="journal article" date="2020" name="Int. J. Syst. Evol. Microbiol.">
        <title>Pseudomonas kitaguniensis sp. nov., a pathogen causing bacterial rot of Welsh onion in Japan.</title>
        <authorList>
            <person name="Sawada H."/>
            <person name="Fujikawa T."/>
            <person name="Nishiwaki Y."/>
            <person name="Horita H."/>
        </authorList>
    </citation>
    <scope>NUCLEOTIDE SEQUENCE [LARGE SCALE GENOMIC DNA]</scope>
    <source>
        <strain evidence="9 10">MAFF 212408</strain>
    </source>
</reference>
<organism evidence="9 10">
    <name type="scientific">Pseudomonas kitaguniensis</name>
    <dbReference type="NCBI Taxonomy" id="2607908"/>
    <lineage>
        <taxon>Bacteria</taxon>
        <taxon>Pseudomonadati</taxon>
        <taxon>Pseudomonadota</taxon>
        <taxon>Gammaproteobacteria</taxon>
        <taxon>Pseudomonadales</taxon>
        <taxon>Pseudomonadaceae</taxon>
        <taxon>Pseudomonas</taxon>
    </lineage>
</organism>
<dbReference type="PRINTS" id="PR01300">
    <property type="entry name" value="PYOCINKILLER"/>
</dbReference>
<evidence type="ECO:0000256" key="3">
    <source>
        <dbReference type="ARBA" id="ARBA00022722"/>
    </source>
</evidence>
<keyword evidence="10" id="KW-1185">Reference proteome</keyword>
<feature type="domain" description="Pyosin/cloacin translocation" evidence="8">
    <location>
        <begin position="489"/>
        <end position="620"/>
    </location>
</feature>
<dbReference type="InterPro" id="IPR003060">
    <property type="entry name" value="Pyocin_killer"/>
</dbReference>
<keyword evidence="2" id="KW-0929">Antimicrobial</keyword>
<evidence type="ECO:0000256" key="5">
    <source>
        <dbReference type="ARBA" id="ARBA00022801"/>
    </source>
</evidence>
<evidence type="ECO:0000256" key="1">
    <source>
        <dbReference type="ARBA" id="ARBA00006811"/>
    </source>
</evidence>